<reference evidence="11 12" key="1">
    <citation type="journal article" date="2019" name="Int. J. Syst. Evol. Microbiol.">
        <title>The Global Catalogue of Microorganisms (GCM) 10K type strain sequencing project: providing services to taxonomists for standard genome sequencing and annotation.</title>
        <authorList>
            <consortium name="The Broad Institute Genomics Platform"/>
            <consortium name="The Broad Institute Genome Sequencing Center for Infectious Disease"/>
            <person name="Wu L."/>
            <person name="Ma J."/>
        </authorList>
    </citation>
    <scope>NUCLEOTIDE SEQUENCE [LARGE SCALE GENOMIC DNA]</scope>
    <source>
        <strain evidence="11 12">JCM 13518</strain>
    </source>
</reference>
<dbReference type="SUPFAM" id="SSF53448">
    <property type="entry name" value="Nucleotide-diphospho-sugar transferases"/>
    <property type="match status" value="1"/>
</dbReference>
<proteinExistence type="inferred from homology"/>
<accession>A0ABN2K6I9</accession>
<organism evidence="11 12">
    <name type="scientific">Aeromicrobium alkaliterrae</name>
    <dbReference type="NCBI Taxonomy" id="302168"/>
    <lineage>
        <taxon>Bacteria</taxon>
        <taxon>Bacillati</taxon>
        <taxon>Actinomycetota</taxon>
        <taxon>Actinomycetes</taxon>
        <taxon>Propionibacteriales</taxon>
        <taxon>Nocardioidaceae</taxon>
        <taxon>Aeromicrobium</taxon>
    </lineage>
</organism>
<evidence type="ECO:0000256" key="9">
    <source>
        <dbReference type="ARBA" id="ARBA00040345"/>
    </source>
</evidence>
<evidence type="ECO:0000256" key="1">
    <source>
        <dbReference type="ARBA" id="ARBA00004236"/>
    </source>
</evidence>
<dbReference type="EMBL" id="BAAAME010000005">
    <property type="protein sequence ID" value="GAA1749357.1"/>
    <property type="molecule type" value="Genomic_DNA"/>
</dbReference>
<comment type="caution">
    <text evidence="11">The sequence shown here is derived from an EMBL/GenBank/DDBJ whole genome shotgun (WGS) entry which is preliminary data.</text>
</comment>
<dbReference type="Proteomes" id="UP001501057">
    <property type="component" value="Unassembled WGS sequence"/>
</dbReference>
<evidence type="ECO:0000256" key="2">
    <source>
        <dbReference type="ARBA" id="ARBA00022475"/>
    </source>
</evidence>
<dbReference type="InterPro" id="IPR029044">
    <property type="entry name" value="Nucleotide-diphossugar_trans"/>
</dbReference>
<evidence type="ECO:0000256" key="7">
    <source>
        <dbReference type="ARBA" id="ARBA00037904"/>
    </source>
</evidence>
<sequence length="238" mass="25038">MAEHQVDHVVVVIPARDEALTIGAAVDSVLTAAVNLPAPTTVEVVVVADGCSDLTAELATAAGAHVLVVSEGNVGAARAIGCAWALDRTHDAGGLWLALTDADSLVPPRWLLRQVQEAAGGADLVLGTVALSPDDARRHPRWLRRYRQRRPTGHDHGHVHGANLGVRATSYVEVGGFHDLPLHEDVDLVTRLLDGGATAVWLEDVAVTTSARHLSRVDGGVAADLADEGRTEEHHVVA</sequence>
<keyword evidence="5" id="KW-0472">Membrane</keyword>
<feature type="domain" description="Glycosyltransferase 2-like" evidence="10">
    <location>
        <begin position="11"/>
        <end position="167"/>
    </location>
</feature>
<comment type="subcellular location">
    <subcellularLocation>
        <location evidence="1">Cell membrane</location>
    </subcellularLocation>
</comment>
<protein>
    <recommendedName>
        <fullName evidence="9">4,4'-diaponeurosporenoate glycosyltransferase</fullName>
    </recommendedName>
</protein>
<gene>
    <name evidence="11" type="ORF">GCM10009710_31700</name>
</gene>
<evidence type="ECO:0000256" key="3">
    <source>
        <dbReference type="ARBA" id="ARBA00022676"/>
    </source>
</evidence>
<comment type="function">
    <text evidence="6">Catalyzes the glycosylation of 4,4'-diaponeurosporenoate, i.e. the esterification of glucose at the C1'' position with the carboxyl group of 4,4'-diaponeurosporenic acid, to form glycosyl-4,4'-diaponeurosporenoate. This is a step in the biosynthesis of staphyloxanthin, an orange pigment present in most staphylococci strains.</text>
</comment>
<dbReference type="PANTHER" id="PTHR43646">
    <property type="entry name" value="GLYCOSYLTRANSFERASE"/>
    <property type="match status" value="1"/>
</dbReference>
<evidence type="ECO:0000256" key="5">
    <source>
        <dbReference type="ARBA" id="ARBA00023136"/>
    </source>
</evidence>
<evidence type="ECO:0000256" key="8">
    <source>
        <dbReference type="ARBA" id="ARBA00038120"/>
    </source>
</evidence>
<evidence type="ECO:0000313" key="11">
    <source>
        <dbReference type="EMBL" id="GAA1749357.1"/>
    </source>
</evidence>
<evidence type="ECO:0000256" key="6">
    <source>
        <dbReference type="ARBA" id="ARBA00037281"/>
    </source>
</evidence>
<evidence type="ECO:0000259" key="10">
    <source>
        <dbReference type="Pfam" id="PF00535"/>
    </source>
</evidence>
<dbReference type="PANTHER" id="PTHR43646:SF2">
    <property type="entry name" value="GLYCOSYLTRANSFERASE 2-LIKE DOMAIN-CONTAINING PROTEIN"/>
    <property type="match status" value="1"/>
</dbReference>
<keyword evidence="2" id="KW-1003">Cell membrane</keyword>
<dbReference type="Pfam" id="PF00535">
    <property type="entry name" value="Glycos_transf_2"/>
    <property type="match status" value="1"/>
</dbReference>
<evidence type="ECO:0000313" key="12">
    <source>
        <dbReference type="Proteomes" id="UP001501057"/>
    </source>
</evidence>
<dbReference type="Gene3D" id="3.90.550.10">
    <property type="entry name" value="Spore Coat Polysaccharide Biosynthesis Protein SpsA, Chain A"/>
    <property type="match status" value="1"/>
</dbReference>
<keyword evidence="12" id="KW-1185">Reference proteome</keyword>
<keyword evidence="4" id="KW-0808">Transferase</keyword>
<evidence type="ECO:0000256" key="4">
    <source>
        <dbReference type="ARBA" id="ARBA00022679"/>
    </source>
</evidence>
<dbReference type="InterPro" id="IPR001173">
    <property type="entry name" value="Glyco_trans_2-like"/>
</dbReference>
<comment type="similarity">
    <text evidence="8">Belongs to the glycosyltransferase 2 family. CrtQ subfamily.</text>
</comment>
<dbReference type="RefSeq" id="WP_344203351.1">
    <property type="nucleotide sequence ID" value="NZ_BAAAME010000005.1"/>
</dbReference>
<keyword evidence="3" id="KW-0328">Glycosyltransferase</keyword>
<name>A0ABN2K6I9_9ACTN</name>
<comment type="pathway">
    <text evidence="7">Carotenoid biosynthesis; staphyloxanthin biosynthesis; staphyloxanthin from farnesyl diphosphate: step 4/5.</text>
</comment>